<feature type="domain" description="Heterokaryon incompatibility" evidence="1">
    <location>
        <begin position="100"/>
        <end position="241"/>
    </location>
</feature>
<dbReference type="PANTHER" id="PTHR33112">
    <property type="entry name" value="DOMAIN PROTEIN, PUTATIVE-RELATED"/>
    <property type="match status" value="1"/>
</dbReference>
<sequence length="385" mass="44356">MPQLTILKYSKSPQHIRISSPYANPDVIAPRYVQAITSVSNASEACFEIAASWMSECLTEHERCRKTQSTASQMPTRLVELRQSPSSMLRIIRPPGHLAYLTVSHCWGVSDVLKLTKTNLEKLQEGFTENELPQLYRDCIQVARRLGFQYLWLDSLCIIQDSDEDWLEEGWRMGDIYRGSSCTIAAVSCADSTSSLFTKYHPLTNSDLYYPASKGEGILRFPYPYREFAEPLYDRAWVLQERLLSPRTLEYTFAGIGWHCEEMVFHRPDPEMRLEDEEAINVVSPLIDQWRELSNLDISTITNADRLRGQQAWMEVLQTYAMTKLTFESDRPHAINGIISVLQRQTGLEIHAGICADFAPYSLLWSVVWPNEQWRYGQYKCPSWS</sequence>
<reference evidence="2" key="1">
    <citation type="journal article" date="2020" name="Stud. Mycol.">
        <title>101 Dothideomycetes genomes: a test case for predicting lifestyles and emergence of pathogens.</title>
        <authorList>
            <person name="Haridas S."/>
            <person name="Albert R."/>
            <person name="Binder M."/>
            <person name="Bloem J."/>
            <person name="Labutti K."/>
            <person name="Salamov A."/>
            <person name="Andreopoulos B."/>
            <person name="Baker S."/>
            <person name="Barry K."/>
            <person name="Bills G."/>
            <person name="Bluhm B."/>
            <person name="Cannon C."/>
            <person name="Castanera R."/>
            <person name="Culley D."/>
            <person name="Daum C."/>
            <person name="Ezra D."/>
            <person name="Gonzalez J."/>
            <person name="Henrissat B."/>
            <person name="Kuo A."/>
            <person name="Liang C."/>
            <person name="Lipzen A."/>
            <person name="Lutzoni F."/>
            <person name="Magnuson J."/>
            <person name="Mondo S."/>
            <person name="Nolan M."/>
            <person name="Ohm R."/>
            <person name="Pangilinan J."/>
            <person name="Park H.-J."/>
            <person name="Ramirez L."/>
            <person name="Alfaro M."/>
            <person name="Sun H."/>
            <person name="Tritt A."/>
            <person name="Yoshinaga Y."/>
            <person name="Zwiers L.-H."/>
            <person name="Turgeon B."/>
            <person name="Goodwin S."/>
            <person name="Spatafora J."/>
            <person name="Crous P."/>
            <person name="Grigoriev I."/>
        </authorList>
    </citation>
    <scope>NUCLEOTIDE SEQUENCE</scope>
    <source>
        <strain evidence="2">CBS 627.86</strain>
    </source>
</reference>
<dbReference type="Proteomes" id="UP000799770">
    <property type="component" value="Unassembled WGS sequence"/>
</dbReference>
<evidence type="ECO:0000313" key="3">
    <source>
        <dbReference type="Proteomes" id="UP000799770"/>
    </source>
</evidence>
<dbReference type="Pfam" id="PF06985">
    <property type="entry name" value="HET"/>
    <property type="match status" value="1"/>
</dbReference>
<accession>A0A6A5YL19</accession>
<gene>
    <name evidence="2" type="ORF">BDV96DRAFT_505185</name>
</gene>
<dbReference type="AlphaFoldDB" id="A0A6A5YL19"/>
<dbReference type="OrthoDB" id="2958217at2759"/>
<protein>
    <submittedName>
        <fullName evidence="2">Heterokaryon incompatibility protein-domain-containing protein</fullName>
    </submittedName>
</protein>
<dbReference type="InterPro" id="IPR010730">
    <property type="entry name" value="HET"/>
</dbReference>
<dbReference type="PANTHER" id="PTHR33112:SF16">
    <property type="entry name" value="HETEROKARYON INCOMPATIBILITY DOMAIN-CONTAINING PROTEIN"/>
    <property type="match status" value="1"/>
</dbReference>
<evidence type="ECO:0000259" key="1">
    <source>
        <dbReference type="Pfam" id="PF06985"/>
    </source>
</evidence>
<name>A0A6A5YL19_9PLEO</name>
<dbReference type="EMBL" id="ML977350">
    <property type="protein sequence ID" value="KAF2107949.1"/>
    <property type="molecule type" value="Genomic_DNA"/>
</dbReference>
<organism evidence="2 3">
    <name type="scientific">Lophiotrema nucula</name>
    <dbReference type="NCBI Taxonomy" id="690887"/>
    <lineage>
        <taxon>Eukaryota</taxon>
        <taxon>Fungi</taxon>
        <taxon>Dikarya</taxon>
        <taxon>Ascomycota</taxon>
        <taxon>Pezizomycotina</taxon>
        <taxon>Dothideomycetes</taxon>
        <taxon>Pleosporomycetidae</taxon>
        <taxon>Pleosporales</taxon>
        <taxon>Lophiotremataceae</taxon>
        <taxon>Lophiotrema</taxon>
    </lineage>
</organism>
<proteinExistence type="predicted"/>
<evidence type="ECO:0000313" key="2">
    <source>
        <dbReference type="EMBL" id="KAF2107949.1"/>
    </source>
</evidence>
<feature type="non-terminal residue" evidence="2">
    <location>
        <position position="385"/>
    </location>
</feature>
<keyword evidence="3" id="KW-1185">Reference proteome</keyword>